<organism evidence="5 6">
    <name type="scientific">Rhodopseudomonas palustris</name>
    <dbReference type="NCBI Taxonomy" id="1076"/>
    <lineage>
        <taxon>Bacteria</taxon>
        <taxon>Pseudomonadati</taxon>
        <taxon>Pseudomonadota</taxon>
        <taxon>Alphaproteobacteria</taxon>
        <taxon>Hyphomicrobiales</taxon>
        <taxon>Nitrobacteraceae</taxon>
        <taxon>Rhodopseudomonas</taxon>
    </lineage>
</organism>
<keyword evidence="2" id="KW-0560">Oxidoreductase</keyword>
<dbReference type="Pfam" id="PF20256">
    <property type="entry name" value="MoCoBD_2"/>
    <property type="match status" value="1"/>
</dbReference>
<dbReference type="SUPFAM" id="SSF56003">
    <property type="entry name" value="Molybdenum cofactor-binding domain"/>
    <property type="match status" value="1"/>
</dbReference>
<dbReference type="Proteomes" id="UP000285523">
    <property type="component" value="Unassembled WGS sequence"/>
</dbReference>
<evidence type="ECO:0000313" key="5">
    <source>
        <dbReference type="EMBL" id="RJF69389.1"/>
    </source>
</evidence>
<dbReference type="InterPro" id="IPR016208">
    <property type="entry name" value="Ald_Oxase/xanthine_DH-like"/>
</dbReference>
<comment type="caution">
    <text evidence="5">The sequence shown here is derived from an EMBL/GenBank/DDBJ whole genome shotgun (WGS) entry which is preliminary data.</text>
</comment>
<dbReference type="InterPro" id="IPR037165">
    <property type="entry name" value="AldOxase/xan_DH_Mopterin-bd_sf"/>
</dbReference>
<dbReference type="InterPro" id="IPR036856">
    <property type="entry name" value="Ald_Oxase/Xan_DH_a/b_sf"/>
</dbReference>
<sequence length="800" mass="86356">MSPAASRGYGRSEMGSTGIGASVPRKEDKRHLHGQSTFIGDLVFPRMLDVAFVRSPVAHAILKAPDIEDADRSRVFAGSDLDAVRPILAEATIPGYQKMPYPVMARDKVNFVGQILAACVGKNRADAEDIAERVMFDFDELDPLTSAEAALQPGAPAVHPDLPDNIFHRLQQGDDFEPIRQAAPVKVTRTFKLARQAMVPIEGRGVVALWDERVSQLIVYSSTQSPHLIRTGLSEFLDLDQNRIRVIAPDVGGGFGYKAILHPEELILGFLAMKLRRPVRWLEDRREHLTAAANSREHIYTMTAYADEQGRLLGLDADIVVDAGAYSIWPHTCAFDAIQAAGILPGPYQIKNYRVTGRTVATNKPPIQAYRAVARPGACFATELIVDAVARAVNREPHEVRRENLIPVELMPYRSVTGKLYDSGDYPKCLETALGAIDLAALRKEQQQRLADGRSLLGVGFATYTEHTGISTSVLAWMNTRLMPGHEQAAVRITPDGGVDIRTGVQSHGQGMETSFAQVASQVLGIHTDQIQVTHGDTALTPYSTGTYASRGMVMVGGAIADACDRLIVRLRAAAAHLMQRAPDDLVFRDGAFHADAASMTIAEIARVYYFKPAELPEGIDSAGLEVVGGYRPQQDSGAFAYSSHVCVLEIDRDFATVKLRDYVAVDDCGIQVNPMIVDGQIWGGIVQGIGTALFEEVRYDEMGQPQASTLADYLVPGCGDVPTIRLLNFQTASPFTRFGVKGVGEGGAIAPPAAIVNAVNDALRSFGAEVAEVPVTPSRILAALDAVGLEAGFVARGAA</sequence>
<name>A0A418V0P0_RHOPL</name>
<dbReference type="Pfam" id="PF02738">
    <property type="entry name" value="MoCoBD_1"/>
    <property type="match status" value="1"/>
</dbReference>
<evidence type="ECO:0000259" key="4">
    <source>
        <dbReference type="SMART" id="SM01008"/>
    </source>
</evidence>
<dbReference type="OrthoDB" id="9758509at2"/>
<dbReference type="Pfam" id="PF01315">
    <property type="entry name" value="Ald_Xan_dh_C"/>
    <property type="match status" value="1"/>
</dbReference>
<reference evidence="5 6" key="1">
    <citation type="submission" date="2018-09" db="EMBL/GenBank/DDBJ databases">
        <title>Draft genome sequence of Rhodopseudomonas palustris 2.1.18.</title>
        <authorList>
            <person name="Robertson S.L."/>
            <person name="Meyer T.E."/>
            <person name="Kyndt J.A."/>
        </authorList>
    </citation>
    <scope>NUCLEOTIDE SEQUENCE [LARGE SCALE GENOMIC DNA]</scope>
    <source>
        <strain evidence="5 6">2.1.18</strain>
    </source>
</reference>
<accession>A0A418V0P0</accession>
<gene>
    <name evidence="5" type="ORF">D4Q52_20625</name>
</gene>
<evidence type="ECO:0000313" key="6">
    <source>
        <dbReference type="Proteomes" id="UP000285523"/>
    </source>
</evidence>
<dbReference type="PANTHER" id="PTHR11908">
    <property type="entry name" value="XANTHINE DEHYDROGENASE"/>
    <property type="match status" value="1"/>
</dbReference>
<dbReference type="InterPro" id="IPR000674">
    <property type="entry name" value="Ald_Oxase/Xan_DH_a/b"/>
</dbReference>
<evidence type="ECO:0000256" key="2">
    <source>
        <dbReference type="ARBA" id="ARBA00023002"/>
    </source>
</evidence>
<protein>
    <submittedName>
        <fullName evidence="5">Xanthine dehydrogenase family protein molybdopterin-binding subunit</fullName>
    </submittedName>
</protein>
<dbReference type="InterPro" id="IPR008274">
    <property type="entry name" value="AldOxase/xan_DH_MoCoBD1"/>
</dbReference>
<dbReference type="PANTHER" id="PTHR11908:SF132">
    <property type="entry name" value="ALDEHYDE OXIDASE 1-RELATED"/>
    <property type="match status" value="1"/>
</dbReference>
<dbReference type="GO" id="GO:0016491">
    <property type="term" value="F:oxidoreductase activity"/>
    <property type="evidence" value="ECO:0007669"/>
    <property type="project" value="UniProtKB-KW"/>
</dbReference>
<dbReference type="EMBL" id="QYYD01000024">
    <property type="protein sequence ID" value="RJF69389.1"/>
    <property type="molecule type" value="Genomic_DNA"/>
</dbReference>
<dbReference type="AlphaFoldDB" id="A0A418V0P0"/>
<dbReference type="GO" id="GO:0005506">
    <property type="term" value="F:iron ion binding"/>
    <property type="evidence" value="ECO:0007669"/>
    <property type="project" value="InterPro"/>
</dbReference>
<dbReference type="InterPro" id="IPR046867">
    <property type="entry name" value="AldOxase/xan_DH_MoCoBD2"/>
</dbReference>
<evidence type="ECO:0000256" key="3">
    <source>
        <dbReference type="SAM" id="MobiDB-lite"/>
    </source>
</evidence>
<keyword evidence="1" id="KW-0500">Molybdenum</keyword>
<dbReference type="SUPFAM" id="SSF54665">
    <property type="entry name" value="CO dehydrogenase molybdoprotein N-domain-like"/>
    <property type="match status" value="1"/>
</dbReference>
<proteinExistence type="predicted"/>
<dbReference type="Gene3D" id="3.90.1170.50">
    <property type="entry name" value="Aldehyde oxidase/xanthine dehydrogenase, a/b hammerhead"/>
    <property type="match status" value="1"/>
</dbReference>
<feature type="domain" description="Aldehyde oxidase/xanthine dehydrogenase a/b hammerhead" evidence="4">
    <location>
        <begin position="33"/>
        <end position="142"/>
    </location>
</feature>
<dbReference type="SMART" id="SM01008">
    <property type="entry name" value="Ald_Xan_dh_C"/>
    <property type="match status" value="1"/>
</dbReference>
<evidence type="ECO:0000256" key="1">
    <source>
        <dbReference type="ARBA" id="ARBA00022505"/>
    </source>
</evidence>
<feature type="region of interest" description="Disordered" evidence="3">
    <location>
        <begin position="1"/>
        <end position="30"/>
    </location>
</feature>
<dbReference type="Gene3D" id="3.30.365.10">
    <property type="entry name" value="Aldehyde oxidase/xanthine dehydrogenase, molybdopterin binding domain"/>
    <property type="match status" value="4"/>
</dbReference>